<evidence type="ECO:0000256" key="5">
    <source>
        <dbReference type="SAM" id="MobiDB-lite"/>
    </source>
</evidence>
<dbReference type="InterPro" id="IPR041913">
    <property type="entry name" value="POLD3_sf"/>
</dbReference>
<dbReference type="GO" id="GO:0006271">
    <property type="term" value="P:DNA strand elongation involved in DNA replication"/>
    <property type="evidence" value="ECO:0007669"/>
    <property type="project" value="TreeGrafter"/>
</dbReference>
<dbReference type="EMBL" id="JAWWNJ010000024">
    <property type="protein sequence ID" value="KAK7031625.1"/>
    <property type="molecule type" value="Genomic_DNA"/>
</dbReference>
<feature type="compositionally biased region" description="Basic and acidic residues" evidence="5">
    <location>
        <begin position="234"/>
        <end position="247"/>
    </location>
</feature>
<name>A0AAW0BXN0_9AGAR</name>
<feature type="compositionally biased region" description="Basic residues" evidence="5">
    <location>
        <begin position="399"/>
        <end position="410"/>
    </location>
</feature>
<feature type="compositionally biased region" description="Low complexity" evidence="5">
    <location>
        <begin position="290"/>
        <end position="302"/>
    </location>
</feature>
<organism evidence="6 7">
    <name type="scientific">Favolaschia claudopus</name>
    <dbReference type="NCBI Taxonomy" id="2862362"/>
    <lineage>
        <taxon>Eukaryota</taxon>
        <taxon>Fungi</taxon>
        <taxon>Dikarya</taxon>
        <taxon>Basidiomycota</taxon>
        <taxon>Agaricomycotina</taxon>
        <taxon>Agaricomycetes</taxon>
        <taxon>Agaricomycetidae</taxon>
        <taxon>Agaricales</taxon>
        <taxon>Marasmiineae</taxon>
        <taxon>Mycenaceae</taxon>
        <taxon>Favolaschia</taxon>
    </lineage>
</organism>
<dbReference type="GO" id="GO:0006297">
    <property type="term" value="P:nucleotide-excision repair, DNA gap filling"/>
    <property type="evidence" value="ECO:0007669"/>
    <property type="project" value="TreeGrafter"/>
</dbReference>
<dbReference type="PANTHER" id="PTHR17598:SF13">
    <property type="entry name" value="DNA POLYMERASE DELTA SUBUNIT 3"/>
    <property type="match status" value="1"/>
</dbReference>
<keyword evidence="7" id="KW-1185">Reference proteome</keyword>
<dbReference type="Gene3D" id="3.90.1030.20">
    <property type="entry name" value="DNA polymerase delta, p66 (Cdc27) subunit, wHTH domain"/>
    <property type="match status" value="1"/>
</dbReference>
<accession>A0AAW0BXN0</accession>
<dbReference type="GO" id="GO:0043625">
    <property type="term" value="C:delta DNA polymerase complex"/>
    <property type="evidence" value="ECO:0007669"/>
    <property type="project" value="InterPro"/>
</dbReference>
<protein>
    <recommendedName>
        <fullName evidence="2">DNA polymerase delta subunit 3</fullName>
    </recommendedName>
</protein>
<gene>
    <name evidence="6" type="ORF">R3P38DRAFT_822257</name>
</gene>
<dbReference type="GO" id="GO:1904161">
    <property type="term" value="P:DNA synthesis involved in UV-damage excision repair"/>
    <property type="evidence" value="ECO:0007669"/>
    <property type="project" value="TreeGrafter"/>
</dbReference>
<dbReference type="Proteomes" id="UP001362999">
    <property type="component" value="Unassembled WGS sequence"/>
</dbReference>
<dbReference type="InterPro" id="IPR019038">
    <property type="entry name" value="POLD3"/>
</dbReference>
<feature type="compositionally biased region" description="Basic and acidic residues" evidence="5">
    <location>
        <begin position="331"/>
        <end position="360"/>
    </location>
</feature>
<comment type="subcellular location">
    <subcellularLocation>
        <location evidence="1">Nucleus</location>
    </subcellularLocation>
</comment>
<evidence type="ECO:0000313" key="7">
    <source>
        <dbReference type="Proteomes" id="UP001362999"/>
    </source>
</evidence>
<reference evidence="6 7" key="1">
    <citation type="journal article" date="2024" name="J Genomics">
        <title>Draft genome sequencing and assembly of Favolaschia claudopus CIRM-BRFM 2984 isolated from oak limbs.</title>
        <authorList>
            <person name="Navarro D."/>
            <person name="Drula E."/>
            <person name="Chaduli D."/>
            <person name="Cazenave R."/>
            <person name="Ahrendt S."/>
            <person name="Wang J."/>
            <person name="Lipzen A."/>
            <person name="Daum C."/>
            <person name="Barry K."/>
            <person name="Grigoriev I.V."/>
            <person name="Favel A."/>
            <person name="Rosso M.N."/>
            <person name="Martin F."/>
        </authorList>
    </citation>
    <scope>NUCLEOTIDE SEQUENCE [LARGE SCALE GENOMIC DNA]</scope>
    <source>
        <strain evidence="6 7">CIRM-BRFM 2984</strain>
    </source>
</reference>
<feature type="compositionally biased region" description="Acidic residues" evidence="5">
    <location>
        <begin position="422"/>
        <end position="434"/>
    </location>
</feature>
<evidence type="ECO:0000256" key="2">
    <source>
        <dbReference type="ARBA" id="ARBA00017589"/>
    </source>
</evidence>
<feature type="compositionally biased region" description="Basic and acidic residues" evidence="5">
    <location>
        <begin position="195"/>
        <end position="218"/>
    </location>
</feature>
<proteinExistence type="predicted"/>
<feature type="compositionally biased region" description="Basic and acidic residues" evidence="5">
    <location>
        <begin position="256"/>
        <end position="265"/>
    </location>
</feature>
<evidence type="ECO:0000256" key="3">
    <source>
        <dbReference type="ARBA" id="ARBA00022705"/>
    </source>
</evidence>
<evidence type="ECO:0000256" key="1">
    <source>
        <dbReference type="ARBA" id="ARBA00004123"/>
    </source>
</evidence>
<feature type="compositionally biased region" description="Acidic residues" evidence="5">
    <location>
        <begin position="361"/>
        <end position="375"/>
    </location>
</feature>
<dbReference type="Pfam" id="PF09507">
    <property type="entry name" value="CDC27"/>
    <property type="match status" value="1"/>
</dbReference>
<evidence type="ECO:0000313" key="6">
    <source>
        <dbReference type="EMBL" id="KAK7031625.1"/>
    </source>
</evidence>
<keyword evidence="4" id="KW-0539">Nucleus</keyword>
<dbReference type="PANTHER" id="PTHR17598">
    <property type="entry name" value="DNA POLYMERASE DELTA SUBUNIT 3"/>
    <property type="match status" value="1"/>
</dbReference>
<dbReference type="AlphaFoldDB" id="A0AAW0BXN0"/>
<keyword evidence="3" id="KW-0235">DNA replication</keyword>
<evidence type="ECO:0000256" key="4">
    <source>
        <dbReference type="ARBA" id="ARBA00023242"/>
    </source>
</evidence>
<comment type="caution">
    <text evidence="6">The sequence shown here is derived from an EMBL/GenBank/DDBJ whole genome shotgun (WGS) entry which is preliminary data.</text>
</comment>
<sequence>MSTQVIRDYLTKQLLIESNIVTYRSLSRAQALHVNVAKNELAEFHATEGQGLFATYLLCGQTTPPPPPKRVNQDIDMDENPYIDEEDLEDQEEYIPESEIVLVAEKDLESAQARFVTLESVHVYSLSPSVIRDPDLLCAPTQVVRSLDAKKGAELASTVGKVVATNVTWSNKPLPPWGGRKDPPPMPGSSKVVPKKQEVKKEDTKGKEKEKAAPEKPKPTGKLDFSKAKTKPLAKKEEEKKPIKAEPKASTISEKVQTKMEESKKRGTKRKSALASDSEEEEEVKPKPIAKPAKPAAKAESSVHVRKGVVLSDDEDDAPKPDRKGKGKAVSKAEKDLHAMMDIDDDAVTRASRDVERKVEEEDEEPEDQPMEDVQTDLNAKPAPAKRKSKKVIPVGKNGLKKKRIVKSRHRIDEKGYMVMEDYSEYESVDEEEPPPPAKGKAKAKSTETAAPKAKAKPEAAKPKPDPKPAAAPPKPKPKPSGASVKGGQPTVASFFGKAKSKSKE</sequence>
<feature type="compositionally biased region" description="Basic and acidic residues" evidence="5">
    <location>
        <begin position="456"/>
        <end position="467"/>
    </location>
</feature>
<dbReference type="GO" id="GO:0003887">
    <property type="term" value="F:DNA-directed DNA polymerase activity"/>
    <property type="evidence" value="ECO:0007669"/>
    <property type="project" value="TreeGrafter"/>
</dbReference>
<feature type="region of interest" description="Disordered" evidence="5">
    <location>
        <begin position="169"/>
        <end position="505"/>
    </location>
</feature>